<dbReference type="KEGG" id="nvi:116416680"/>
<name>A0A7M7Q7R2_NASVI</name>
<dbReference type="GeneID" id="116416680"/>
<protein>
    <submittedName>
        <fullName evidence="2">Uncharacterized protein</fullName>
    </submittedName>
</protein>
<evidence type="ECO:0000313" key="2">
    <source>
        <dbReference type="EnsemblMetazoa" id="XP_031781713"/>
    </source>
</evidence>
<reference evidence="2" key="1">
    <citation type="submission" date="2021-01" db="UniProtKB">
        <authorList>
            <consortium name="EnsemblMetazoa"/>
        </authorList>
    </citation>
    <scope>IDENTIFICATION</scope>
</reference>
<dbReference type="EnsemblMetazoa" id="XM_031925853">
    <property type="protein sequence ID" value="XP_031781713"/>
    <property type="gene ID" value="LOC116416680"/>
</dbReference>
<feature type="compositionally biased region" description="Basic residues" evidence="1">
    <location>
        <begin position="46"/>
        <end position="59"/>
    </location>
</feature>
<organism evidence="2 3">
    <name type="scientific">Nasonia vitripennis</name>
    <name type="common">Parasitic wasp</name>
    <dbReference type="NCBI Taxonomy" id="7425"/>
    <lineage>
        <taxon>Eukaryota</taxon>
        <taxon>Metazoa</taxon>
        <taxon>Ecdysozoa</taxon>
        <taxon>Arthropoda</taxon>
        <taxon>Hexapoda</taxon>
        <taxon>Insecta</taxon>
        <taxon>Pterygota</taxon>
        <taxon>Neoptera</taxon>
        <taxon>Endopterygota</taxon>
        <taxon>Hymenoptera</taxon>
        <taxon>Apocrita</taxon>
        <taxon>Proctotrupomorpha</taxon>
        <taxon>Chalcidoidea</taxon>
        <taxon>Pteromalidae</taxon>
        <taxon>Pteromalinae</taxon>
        <taxon>Nasonia</taxon>
    </lineage>
</organism>
<feature type="compositionally biased region" description="Basic and acidic residues" evidence="1">
    <location>
        <begin position="66"/>
        <end position="77"/>
    </location>
</feature>
<dbReference type="AlphaFoldDB" id="A0A7M7Q7R2"/>
<feature type="region of interest" description="Disordered" evidence="1">
    <location>
        <begin position="26"/>
        <end position="115"/>
    </location>
</feature>
<sequence length="243" mass="28628">MRIKTQVLTQRSQMTLTNKVKILMTDDNSDADDCSKYKKKQDIRNKNHWSQKRFKKMRKNVIESSESEKSYSDDNRKNKQKSNKTKSKDESDSKVGGNSKNEDTLKDPCISPKKGKIEEMKDTGTSGKKFGETFTDPITHEKMIYIKHDFSFKNDDFSMWMEKKTESLFTKAKICGFYKSNELIKRCLKENPNVRTPNGGLRYYIYKRVTKDNNAIKTKLEQMNHYFTEQINTCRKDCRKNNK</sequence>
<dbReference type="InParanoid" id="A0A7M7Q7R2"/>
<keyword evidence="3" id="KW-1185">Reference proteome</keyword>
<accession>A0A7M7Q7R2</accession>
<proteinExistence type="predicted"/>
<evidence type="ECO:0000256" key="1">
    <source>
        <dbReference type="SAM" id="MobiDB-lite"/>
    </source>
</evidence>
<dbReference type="Proteomes" id="UP000002358">
    <property type="component" value="Unassembled WGS sequence"/>
</dbReference>
<feature type="compositionally biased region" description="Basic and acidic residues" evidence="1">
    <location>
        <begin position="33"/>
        <end position="45"/>
    </location>
</feature>
<evidence type="ECO:0000313" key="3">
    <source>
        <dbReference type="Proteomes" id="UP000002358"/>
    </source>
</evidence>
<dbReference type="RefSeq" id="XP_031781713.1">
    <property type="nucleotide sequence ID" value="XM_031925853.1"/>
</dbReference>